<feature type="domain" description="PNPLA" evidence="5">
    <location>
        <begin position="70"/>
        <end position="263"/>
    </location>
</feature>
<keyword evidence="1 4" id="KW-0378">Hydrolase</keyword>
<dbReference type="InterPro" id="IPR050301">
    <property type="entry name" value="NTE"/>
</dbReference>
<dbReference type="EMBL" id="BBSA01000002">
    <property type="protein sequence ID" value="GAM60929.1"/>
    <property type="molecule type" value="Genomic_DNA"/>
</dbReference>
<organism evidence="6 7">
    <name type="scientific">Vibrio ishigakensis</name>
    <dbReference type="NCBI Taxonomy" id="1481914"/>
    <lineage>
        <taxon>Bacteria</taxon>
        <taxon>Pseudomonadati</taxon>
        <taxon>Pseudomonadota</taxon>
        <taxon>Gammaproteobacteria</taxon>
        <taxon>Vibrionales</taxon>
        <taxon>Vibrionaceae</taxon>
        <taxon>Vibrio</taxon>
    </lineage>
</organism>
<dbReference type="Pfam" id="PF01734">
    <property type="entry name" value="Patatin"/>
    <property type="match status" value="1"/>
</dbReference>
<keyword evidence="2 4" id="KW-0442">Lipid degradation</keyword>
<dbReference type="PANTHER" id="PTHR14226">
    <property type="entry name" value="NEUROPATHY TARGET ESTERASE/SWISS CHEESE D.MELANOGASTER"/>
    <property type="match status" value="1"/>
</dbReference>
<dbReference type="GO" id="GO:0016042">
    <property type="term" value="P:lipid catabolic process"/>
    <property type="evidence" value="ECO:0007669"/>
    <property type="project" value="UniProtKB-UniRule"/>
</dbReference>
<evidence type="ECO:0000256" key="3">
    <source>
        <dbReference type="ARBA" id="ARBA00023098"/>
    </source>
</evidence>
<evidence type="ECO:0000313" key="6">
    <source>
        <dbReference type="EMBL" id="GAM60929.1"/>
    </source>
</evidence>
<dbReference type="PANTHER" id="PTHR14226:SF74">
    <property type="entry name" value="BLR4684 PROTEIN"/>
    <property type="match status" value="1"/>
</dbReference>
<dbReference type="Gene3D" id="3.40.1090.10">
    <property type="entry name" value="Cytosolic phospholipase A2 catalytic domain"/>
    <property type="match status" value="1"/>
</dbReference>
<dbReference type="PROSITE" id="PS51635">
    <property type="entry name" value="PNPLA"/>
    <property type="match status" value="1"/>
</dbReference>
<evidence type="ECO:0000256" key="4">
    <source>
        <dbReference type="PROSITE-ProRule" id="PRU01161"/>
    </source>
</evidence>
<keyword evidence="3 4" id="KW-0443">Lipid metabolism</keyword>
<evidence type="ECO:0000259" key="5">
    <source>
        <dbReference type="PROSITE" id="PS51635"/>
    </source>
</evidence>
<dbReference type="SUPFAM" id="SSF52151">
    <property type="entry name" value="FabD/lysophospholipase-like"/>
    <property type="match status" value="1"/>
</dbReference>
<feature type="active site" description="Nucleophile" evidence="4">
    <location>
        <position position="105"/>
    </location>
</feature>
<feature type="short sequence motif" description="GXGXXG" evidence="4">
    <location>
        <begin position="74"/>
        <end position="79"/>
    </location>
</feature>
<evidence type="ECO:0000313" key="7">
    <source>
        <dbReference type="Proteomes" id="UP000031670"/>
    </source>
</evidence>
<proteinExistence type="predicted"/>
<keyword evidence="6" id="KW-0449">Lipoprotein</keyword>
<dbReference type="InterPro" id="IPR002641">
    <property type="entry name" value="PNPLA_dom"/>
</dbReference>
<protein>
    <submittedName>
        <fullName evidence="6">Putative lipoprotein</fullName>
    </submittedName>
</protein>
<feature type="short sequence motif" description="DGA/G" evidence="4">
    <location>
        <begin position="249"/>
        <end position="251"/>
    </location>
</feature>
<accession>A0A0B8PDN0</accession>
<dbReference type="AlphaFoldDB" id="A0A0B8PDN0"/>
<feature type="short sequence motif" description="GXSXG" evidence="4">
    <location>
        <begin position="103"/>
        <end position="107"/>
    </location>
</feature>
<name>A0A0B8PDN0_9VIBR</name>
<feature type="active site" description="Proton acceptor" evidence="4">
    <location>
        <position position="249"/>
    </location>
</feature>
<evidence type="ECO:0000256" key="2">
    <source>
        <dbReference type="ARBA" id="ARBA00022963"/>
    </source>
</evidence>
<evidence type="ECO:0000256" key="1">
    <source>
        <dbReference type="ARBA" id="ARBA00022801"/>
    </source>
</evidence>
<comment type="caution">
    <text evidence="6">The sequence shown here is derived from an EMBL/GenBank/DDBJ whole genome shotgun (WGS) entry which is preliminary data.</text>
</comment>
<sequence>MVVALSGLLVACSSAPERNVSMDSQFIHPLGVEGLRVWDGVSTNITGYDPSSGFAKMAEDKPEGEAFNYLALSGGGVDGAFSAGVLNAWSESGERPEFDVVTGVSTGALVSVFAYLGEDYDDQLKNYYTATPLEEMFRLNSIFSMFSQRALLDTQGFEGKVRDAITDEMMQKLAEERSKGRVLLMGTTNLDNEKMAIWDIGKIAQVGTDEARTLIQEVIIASSTIPGAFPAKLITIDDGIHSYDEMHVDGGVSRQVFLVPQWARHDIPNFGREQNIYVIRNSRLKPTYQPVPYQFADISSRSLSALIRNQGVGDVEFLYHFSQEHEFNFKLAYIDSDFEGNREQSEEAYMQDLYKHGYQLKIEHKLWTEIPPSVE</sequence>
<reference evidence="6 7" key="1">
    <citation type="submission" date="2015-01" db="EMBL/GenBank/DDBJ databases">
        <title>Vibrio sp. C5 JCM 19232 whole genome shotgun sequence.</title>
        <authorList>
            <person name="Sawabe T."/>
            <person name="Meirelles P."/>
            <person name="Feng G."/>
            <person name="Sayaka M."/>
            <person name="Hattori M."/>
            <person name="Ohkuma M."/>
        </authorList>
    </citation>
    <scope>NUCLEOTIDE SEQUENCE [LARGE SCALE GENOMIC DNA]</scope>
    <source>
        <strain evidence="6 7">JCM19232</strain>
    </source>
</reference>
<dbReference type="InterPro" id="IPR016035">
    <property type="entry name" value="Acyl_Trfase/lysoPLipase"/>
</dbReference>
<dbReference type="GO" id="GO:0016787">
    <property type="term" value="F:hydrolase activity"/>
    <property type="evidence" value="ECO:0007669"/>
    <property type="project" value="UniProtKB-UniRule"/>
</dbReference>
<gene>
    <name evidence="6" type="ORF">JCM19232_3871</name>
</gene>
<dbReference type="Proteomes" id="UP000031670">
    <property type="component" value="Unassembled WGS sequence"/>
</dbReference>
<reference evidence="6 7" key="2">
    <citation type="submission" date="2015-01" db="EMBL/GenBank/DDBJ databases">
        <authorList>
            <consortium name="NBRP consortium"/>
            <person name="Sawabe T."/>
            <person name="Meirelles P."/>
            <person name="Feng G."/>
            <person name="Sayaka M."/>
            <person name="Hattori M."/>
            <person name="Ohkuma M."/>
        </authorList>
    </citation>
    <scope>NUCLEOTIDE SEQUENCE [LARGE SCALE GENOMIC DNA]</scope>
    <source>
        <strain evidence="6 7">JCM19232</strain>
    </source>
</reference>